<organism evidence="1 2">
    <name type="scientific">Paraglaciecola psychrophila 170</name>
    <dbReference type="NCBI Taxonomy" id="1129794"/>
    <lineage>
        <taxon>Bacteria</taxon>
        <taxon>Pseudomonadati</taxon>
        <taxon>Pseudomonadota</taxon>
        <taxon>Gammaproteobacteria</taxon>
        <taxon>Alteromonadales</taxon>
        <taxon>Alteromonadaceae</taxon>
        <taxon>Paraglaciecola</taxon>
    </lineage>
</organism>
<dbReference type="KEGG" id="gps:C427_0625"/>
<keyword evidence="2" id="KW-1185">Reference proteome</keyword>
<evidence type="ECO:0000313" key="1">
    <source>
        <dbReference type="EMBL" id="AGH42735.1"/>
    </source>
</evidence>
<reference evidence="1 2" key="1">
    <citation type="journal article" date="2013" name="Genome Announc.">
        <title>Complete Genome Sequence of Glaciecola psychrophila Strain 170T.</title>
        <authorList>
            <person name="Yin J."/>
            <person name="Chen J."/>
            <person name="Liu G."/>
            <person name="Yu Y."/>
            <person name="Song L."/>
            <person name="Wang X."/>
            <person name="Qu X."/>
        </authorList>
    </citation>
    <scope>NUCLEOTIDE SEQUENCE [LARGE SCALE GENOMIC DNA]</scope>
    <source>
        <strain evidence="1 2">170</strain>
    </source>
</reference>
<gene>
    <name evidence="1" type="ORF">C427_0625</name>
</gene>
<evidence type="ECO:0000313" key="2">
    <source>
        <dbReference type="Proteomes" id="UP000011864"/>
    </source>
</evidence>
<dbReference type="PATRIC" id="fig|1129794.4.peg.620"/>
<dbReference type="EMBL" id="CP003837">
    <property type="protein sequence ID" value="AGH42735.1"/>
    <property type="molecule type" value="Genomic_DNA"/>
</dbReference>
<name>M4RGR5_9ALTE</name>
<protein>
    <recommendedName>
        <fullName evidence="3">RiboL-PSP-HEPN domain-containing protein</fullName>
    </recommendedName>
</protein>
<sequence length="155" mass="17887">MRIYFHKIFEVVGTSTEFSDLGHFTSYVKLDMLCNLYSCLDFWLKQICKQKQLSLKLNLKFKDIKADDEFAVYHKYLVKVAGVNMDDVNKEYINLQKLRVIRNSIIHAGSHAVDIKKISDIPGVTFHETLICVSKEYVINSIEEAEKYLLSASNA</sequence>
<dbReference type="Proteomes" id="UP000011864">
    <property type="component" value="Chromosome"/>
</dbReference>
<dbReference type="AlphaFoldDB" id="M4RGR5"/>
<proteinExistence type="predicted"/>
<accession>M4RGR5</accession>
<dbReference type="HOGENOM" id="CLU_1693795_0_0_6"/>
<dbReference type="RefSeq" id="WP_015430361.1">
    <property type="nucleotide sequence ID" value="NC_020514.1"/>
</dbReference>
<evidence type="ECO:0008006" key="3">
    <source>
        <dbReference type="Google" id="ProtNLM"/>
    </source>
</evidence>